<evidence type="ECO:0000313" key="1">
    <source>
        <dbReference type="EMBL" id="PLL43273.1"/>
    </source>
</evidence>
<organism evidence="1 2">
    <name type="scientific">Klebsiella michiganensis</name>
    <dbReference type="NCBI Taxonomy" id="1134687"/>
    <lineage>
        <taxon>Bacteria</taxon>
        <taxon>Pseudomonadati</taxon>
        <taxon>Pseudomonadota</taxon>
        <taxon>Gammaproteobacteria</taxon>
        <taxon>Enterobacterales</taxon>
        <taxon>Enterobacteriaceae</taxon>
        <taxon>Klebsiella/Raoultella group</taxon>
        <taxon>Klebsiella</taxon>
    </lineage>
</organism>
<reference evidence="1 2" key="2">
    <citation type="submission" date="2018-01" db="EMBL/GenBank/DDBJ databases">
        <title>Genomic study of Klebsiella pneumoniae.</title>
        <authorList>
            <person name="Yang Y."/>
            <person name="Bicalho R."/>
        </authorList>
    </citation>
    <scope>NUCLEOTIDE SEQUENCE [LARGE SCALE GENOMIC DNA]</scope>
    <source>
        <strain evidence="1 2">A11</strain>
    </source>
</reference>
<accession>A0A2J4RJ61</accession>
<comment type="caution">
    <text evidence="1">The sequence shown here is derived from an EMBL/GenBank/DDBJ whole genome shotgun (WGS) entry which is preliminary data.</text>
</comment>
<protein>
    <submittedName>
        <fullName evidence="1">BREX-1 system phosphatase PglZ type A</fullName>
    </submittedName>
</protein>
<gene>
    <name evidence="1" type="ORF">CWN50_05060</name>
</gene>
<dbReference type="EMBL" id="PIDS01000092">
    <property type="protein sequence ID" value="PLL43273.1"/>
    <property type="molecule type" value="Genomic_DNA"/>
</dbReference>
<proteinExistence type="predicted"/>
<evidence type="ECO:0000313" key="2">
    <source>
        <dbReference type="Proteomes" id="UP000234505"/>
    </source>
</evidence>
<dbReference type="RefSeq" id="WP_097365543.1">
    <property type="nucleotide sequence ID" value="NZ_CABGHZ010000006.1"/>
</dbReference>
<dbReference type="InterPro" id="IPR014060">
    <property type="entry name" value="PglZ"/>
</dbReference>
<dbReference type="AlphaFoldDB" id="A0A2J4RJ61"/>
<dbReference type="NCBIfam" id="TIGR02687">
    <property type="entry name" value="BREX-1 system phosphatase PglZ type A"/>
    <property type="match status" value="1"/>
</dbReference>
<reference evidence="1 2" key="1">
    <citation type="submission" date="2017-11" db="EMBL/GenBank/DDBJ databases">
        <authorList>
            <person name="Han C.G."/>
        </authorList>
    </citation>
    <scope>NUCLEOTIDE SEQUENCE [LARGE SCALE GENOMIC DNA]</scope>
    <source>
        <strain evidence="1 2">A11</strain>
    </source>
</reference>
<name>A0A2J4RJ61_9ENTR</name>
<sequence>MDITQLQTGLNNKFTADRIVFWHDPEQSFTVQLTELVLLWNGLPVTVLNMAEQSQLQTRKRIEIDEPTQGFLLYWPSSEPSPAKDWLLDIRRYSTTFYADPASILLNDLGLANMALRDHIASRKSFFANKERTAAFKRRLDGRGGIEDPLSLDMKMISVVLACHAQIAEIMKNIGDRLLENAETALDPLEQHGLLPGFWHLMTREYGYHIAEGAEPSLRELIRKLLVSECYEQLDTKERPVWLQSQLLATPTGRANAMALLSGWRDSNQYSSNFADISAQVADQLELASRLTAQDIWLWGEVEGFEAVEQGLIRELISGLNNGDLSLNRVEFAQLISRRRHGFWARTVPKYAYIYQALQQAELLLELRRSKPDGFHYSSAQEMYLAYEAELFQFDAAYRLFNEALLHLQGQSVEVLAVLASKIEDLYVNWYLYQLGLTWDGLLDKEQLLDNWQLGLPSQHRFYDTVIKQRFAQSGVKRQFVIISDALRYEVAHELQGQINEAKRFSAQLKSQLGVLPSYTQLGMAALLPHQQLDYAATNSTVLVDGQSSSGLENRSTILSKVGGIAISAKSLLSWTRAEANEAVGDAKVIYVYHDVIDAQSESQKSELKTFIHARQAIDELNGLINKIINGFGVTRVVITADHGFLFQQASVENGVKSPLKHEPSGTLEASKRYLLGRNLPTNEDVWHGQLRNIVGGNSDVEFWLPKGVSRFNFVGGARFVHGGAMLQEVCVPILEVQELRGKKQTLHKKTKVDIVPAYQPIKLVNVIDKIRFLQTDAVDERHKSRMVRFSVVDSSEQIVSAIEKLLFEATSSNLDQRQQDVRLKLTGAQFDRKVQYQLLLVDDEDGIEMARYPVTIDLAIQDEFGF</sequence>
<dbReference type="Proteomes" id="UP000234505">
    <property type="component" value="Unassembled WGS sequence"/>
</dbReference>
<dbReference type="Pfam" id="PF08665">
    <property type="entry name" value="PglZ"/>
    <property type="match status" value="1"/>
</dbReference>